<feature type="domain" description="Response regulatory" evidence="3">
    <location>
        <begin position="3"/>
        <end position="115"/>
    </location>
</feature>
<protein>
    <submittedName>
        <fullName evidence="4">Putative two component response regulator</fullName>
    </submittedName>
</protein>
<proteinExistence type="predicted"/>
<dbReference type="GO" id="GO:0000160">
    <property type="term" value="P:phosphorelay signal transduction system"/>
    <property type="evidence" value="ECO:0007669"/>
    <property type="project" value="InterPro"/>
</dbReference>
<evidence type="ECO:0000256" key="2">
    <source>
        <dbReference type="PROSITE-ProRule" id="PRU00169"/>
    </source>
</evidence>
<reference evidence="4" key="1">
    <citation type="journal article" date="2007" name="Environ. Microbiol.">
        <title>Quantitative distribution of presumptive archaeal and bacterial nitrifiers in Monterey Bay and the North Pacific Subtropical Gyre.</title>
        <authorList>
            <person name="Mincer T.J."/>
            <person name="Church M.J."/>
            <person name="Taylor L.T."/>
            <person name="Preston C."/>
            <person name="Karl D.M."/>
            <person name="Delong E.F."/>
        </authorList>
    </citation>
    <scope>NUCLEOTIDE SEQUENCE</scope>
</reference>
<sequence length="121" mass="13825">MKTILVANNEQSTRFLYKEKLEEDGYQVSVAANGEEAMKMLDKQNPDLIILDIKMQGMNGIEVMSKIKDEKGDIPIILCSAYGQYKQSFRIWASDAYVVKSADLRELRLTIKEIFNQQKTG</sequence>
<dbReference type="InterPro" id="IPR050595">
    <property type="entry name" value="Bact_response_regulator"/>
</dbReference>
<dbReference type="InterPro" id="IPR001789">
    <property type="entry name" value="Sig_transdc_resp-reg_receiver"/>
</dbReference>
<accession>A4GIZ5</accession>
<dbReference type="CDD" id="cd17554">
    <property type="entry name" value="REC_TrrA-like"/>
    <property type="match status" value="1"/>
</dbReference>
<dbReference type="PANTHER" id="PTHR44591">
    <property type="entry name" value="STRESS RESPONSE REGULATOR PROTEIN 1"/>
    <property type="match status" value="1"/>
</dbReference>
<feature type="modified residue" description="4-aspartylphosphate" evidence="2">
    <location>
        <position position="52"/>
    </location>
</feature>
<evidence type="ECO:0000256" key="1">
    <source>
        <dbReference type="ARBA" id="ARBA00022553"/>
    </source>
</evidence>
<evidence type="ECO:0000313" key="4">
    <source>
        <dbReference type="EMBL" id="ABK80588.1"/>
    </source>
</evidence>
<dbReference type="EMBL" id="EF106972">
    <property type="protein sequence ID" value="ABK80588.1"/>
    <property type="molecule type" value="Genomic_DNA"/>
</dbReference>
<dbReference type="Pfam" id="PF00072">
    <property type="entry name" value="Response_reg"/>
    <property type="match status" value="1"/>
</dbReference>
<dbReference type="PANTHER" id="PTHR44591:SF3">
    <property type="entry name" value="RESPONSE REGULATORY DOMAIN-CONTAINING PROTEIN"/>
    <property type="match status" value="1"/>
</dbReference>
<dbReference type="Gene3D" id="3.40.50.2300">
    <property type="match status" value="1"/>
</dbReference>
<dbReference type="SMART" id="SM00448">
    <property type="entry name" value="REC"/>
    <property type="match status" value="1"/>
</dbReference>
<dbReference type="AlphaFoldDB" id="A4GIZ5"/>
<dbReference type="PROSITE" id="PS50110">
    <property type="entry name" value="RESPONSE_REGULATORY"/>
    <property type="match status" value="1"/>
</dbReference>
<organism evidence="4">
    <name type="scientific">uncultured marine Nitrospinaceae bacterium</name>
    <dbReference type="NCBI Taxonomy" id="482920"/>
    <lineage>
        <taxon>Bacteria</taxon>
        <taxon>Pseudomonadati</taxon>
        <taxon>Nitrospinota/Tectimicrobiota group</taxon>
        <taxon>Nitrospinota</taxon>
        <taxon>Nitrospinia</taxon>
        <taxon>Nitrospinales</taxon>
        <taxon>Nitrospinaceae</taxon>
        <taxon>environmental samples</taxon>
    </lineage>
</organism>
<dbReference type="InterPro" id="IPR011006">
    <property type="entry name" value="CheY-like_superfamily"/>
</dbReference>
<evidence type="ECO:0000259" key="3">
    <source>
        <dbReference type="PROSITE" id="PS50110"/>
    </source>
</evidence>
<dbReference type="SUPFAM" id="SSF52172">
    <property type="entry name" value="CheY-like"/>
    <property type="match status" value="1"/>
</dbReference>
<name>A4GIZ5_9BACT</name>
<keyword evidence="1 2" id="KW-0597">Phosphoprotein</keyword>